<keyword evidence="2" id="KW-0732">Signal</keyword>
<feature type="signal peptide" evidence="2">
    <location>
        <begin position="1"/>
        <end position="18"/>
    </location>
</feature>
<accession>A0A1D2JPR5</accession>
<organism evidence="3 4">
    <name type="scientific">Paracoccidioides brasiliensis</name>
    <dbReference type="NCBI Taxonomy" id="121759"/>
    <lineage>
        <taxon>Eukaryota</taxon>
        <taxon>Fungi</taxon>
        <taxon>Dikarya</taxon>
        <taxon>Ascomycota</taxon>
        <taxon>Pezizomycotina</taxon>
        <taxon>Eurotiomycetes</taxon>
        <taxon>Eurotiomycetidae</taxon>
        <taxon>Onygenales</taxon>
        <taxon>Ajellomycetaceae</taxon>
        <taxon>Paracoccidioides</taxon>
    </lineage>
</organism>
<feature type="region of interest" description="Disordered" evidence="1">
    <location>
        <begin position="168"/>
        <end position="205"/>
    </location>
</feature>
<proteinExistence type="predicted"/>
<feature type="compositionally biased region" description="Polar residues" evidence="1">
    <location>
        <begin position="111"/>
        <end position="120"/>
    </location>
</feature>
<evidence type="ECO:0000313" key="3">
    <source>
        <dbReference type="EMBL" id="ODH45187.1"/>
    </source>
</evidence>
<evidence type="ECO:0000256" key="1">
    <source>
        <dbReference type="SAM" id="MobiDB-lite"/>
    </source>
</evidence>
<name>A0A1D2JPR5_PARBR</name>
<feature type="compositionally biased region" description="Acidic residues" evidence="1">
    <location>
        <begin position="121"/>
        <end position="133"/>
    </location>
</feature>
<dbReference type="Proteomes" id="UP000242814">
    <property type="component" value="Unassembled WGS sequence"/>
</dbReference>
<feature type="chain" id="PRO_5008902533" evidence="2">
    <location>
        <begin position="19"/>
        <end position="205"/>
    </location>
</feature>
<dbReference type="AlphaFoldDB" id="A0A1D2JPR5"/>
<dbReference type="VEuPathDB" id="FungiDB:PABG_00093"/>
<dbReference type="VEuPathDB" id="FungiDB:PADG_02482"/>
<gene>
    <name evidence="3" type="ORF">ACO22_00300</name>
</gene>
<evidence type="ECO:0000256" key="2">
    <source>
        <dbReference type="SAM" id="SignalP"/>
    </source>
</evidence>
<sequence>MALYVIYIFLADHIFLTALPYEAFSPTSSAAPLLRYLTPSRLTYNVKANAIERCAAGPQSYIPVDTALCPSVWRMKVANAVHTVHTMTQLQISQSPISVVFAIHGMGHPLTQRQRSQSQPEDGEGFPEESEPLDEARKTPVKTLPNRQQAPIPPMTMEIVGVPRRMIQYGEEKDGGGGDGVNDVDDDLEKPSWAVFDEGEIDFID</sequence>
<dbReference type="EMBL" id="LZYO01000005">
    <property type="protein sequence ID" value="ODH45187.1"/>
    <property type="molecule type" value="Genomic_DNA"/>
</dbReference>
<comment type="caution">
    <text evidence="3">The sequence shown here is derived from an EMBL/GenBank/DDBJ whole genome shotgun (WGS) entry which is preliminary data.</text>
</comment>
<evidence type="ECO:0000313" key="4">
    <source>
        <dbReference type="Proteomes" id="UP000242814"/>
    </source>
</evidence>
<protein>
    <submittedName>
        <fullName evidence="3">Uncharacterized protein</fullName>
    </submittedName>
</protein>
<feature type="region of interest" description="Disordered" evidence="1">
    <location>
        <begin position="111"/>
        <end position="155"/>
    </location>
</feature>
<reference evidence="3 4" key="1">
    <citation type="submission" date="2016-06" db="EMBL/GenBank/DDBJ databases">
        <authorList>
            <person name="Kjaerup R.B."/>
            <person name="Dalgaard T.S."/>
            <person name="Juul-Madsen H.R."/>
        </authorList>
    </citation>
    <scope>NUCLEOTIDE SEQUENCE [LARGE SCALE GENOMIC DNA]</scope>
    <source>
        <strain evidence="3 4">Pb300</strain>
    </source>
</reference>